<evidence type="ECO:0000313" key="2">
    <source>
        <dbReference type="EMBL" id="CAK9047674.1"/>
    </source>
</evidence>
<feature type="compositionally biased region" description="Basic and acidic residues" evidence="1">
    <location>
        <begin position="139"/>
        <end position="156"/>
    </location>
</feature>
<sequence length="182" mass="21048">MFDRSAKGSLKTSISSAWLDHLEVVPRFNHDLTMISALCVHLQPLFLARSCVDTNQTGPHPSRSSSSLCLVFSRDAMEKFEQSSNKEMDESDRNQQPMQMDQNNQKTHAVQSAKHSEGEREVKEQRYARRAQSRSRSALRQEQEGPKAESEGEDAPRFSQHSRRRHHRHHRRYARVRITGLL</sequence>
<name>A0ABP0MAC9_9DINO</name>
<gene>
    <name evidence="2" type="ORF">CCMP2556_LOCUS24634</name>
</gene>
<feature type="compositionally biased region" description="Basic residues" evidence="1">
    <location>
        <begin position="160"/>
        <end position="175"/>
    </location>
</feature>
<protein>
    <submittedName>
        <fullName evidence="2">Uncharacterized protein</fullName>
    </submittedName>
</protein>
<feature type="compositionally biased region" description="Basic and acidic residues" evidence="1">
    <location>
        <begin position="114"/>
        <end position="127"/>
    </location>
</feature>
<evidence type="ECO:0000256" key="1">
    <source>
        <dbReference type="SAM" id="MobiDB-lite"/>
    </source>
</evidence>
<reference evidence="2 3" key="1">
    <citation type="submission" date="2024-02" db="EMBL/GenBank/DDBJ databases">
        <authorList>
            <person name="Chen Y."/>
            <person name="Shah S."/>
            <person name="Dougan E. K."/>
            <person name="Thang M."/>
            <person name="Chan C."/>
        </authorList>
    </citation>
    <scope>NUCLEOTIDE SEQUENCE [LARGE SCALE GENOMIC DNA]</scope>
</reference>
<comment type="caution">
    <text evidence="2">The sequence shown here is derived from an EMBL/GenBank/DDBJ whole genome shotgun (WGS) entry which is preliminary data.</text>
</comment>
<feature type="compositionally biased region" description="Basic and acidic residues" evidence="1">
    <location>
        <begin position="79"/>
        <end position="93"/>
    </location>
</feature>
<proteinExistence type="predicted"/>
<feature type="compositionally biased region" description="Low complexity" evidence="1">
    <location>
        <begin position="94"/>
        <end position="105"/>
    </location>
</feature>
<evidence type="ECO:0000313" key="3">
    <source>
        <dbReference type="Proteomes" id="UP001642484"/>
    </source>
</evidence>
<accession>A0ABP0MAC9</accession>
<organism evidence="2 3">
    <name type="scientific">Durusdinium trenchii</name>
    <dbReference type="NCBI Taxonomy" id="1381693"/>
    <lineage>
        <taxon>Eukaryota</taxon>
        <taxon>Sar</taxon>
        <taxon>Alveolata</taxon>
        <taxon>Dinophyceae</taxon>
        <taxon>Suessiales</taxon>
        <taxon>Symbiodiniaceae</taxon>
        <taxon>Durusdinium</taxon>
    </lineage>
</organism>
<keyword evidence="3" id="KW-1185">Reference proteome</keyword>
<feature type="region of interest" description="Disordered" evidence="1">
    <location>
        <begin position="79"/>
        <end position="182"/>
    </location>
</feature>
<dbReference type="Proteomes" id="UP001642484">
    <property type="component" value="Unassembled WGS sequence"/>
</dbReference>
<dbReference type="EMBL" id="CAXAMN010016224">
    <property type="protein sequence ID" value="CAK9047674.1"/>
    <property type="molecule type" value="Genomic_DNA"/>
</dbReference>